<organism evidence="1 2">
    <name type="scientific">Inconstantimicrobium porci</name>
    <dbReference type="NCBI Taxonomy" id="2652291"/>
    <lineage>
        <taxon>Bacteria</taxon>
        <taxon>Bacillati</taxon>
        <taxon>Bacillota</taxon>
        <taxon>Clostridia</taxon>
        <taxon>Eubacteriales</taxon>
        <taxon>Clostridiaceae</taxon>
        <taxon>Inconstantimicrobium</taxon>
    </lineage>
</organism>
<accession>A0A7X2MYQ6</accession>
<reference evidence="1 2" key="1">
    <citation type="submission" date="2019-08" db="EMBL/GenBank/DDBJ databases">
        <title>In-depth cultivation of the pig gut microbiome towards novel bacterial diversity and tailored functional studies.</title>
        <authorList>
            <person name="Wylensek D."/>
            <person name="Hitch T.C.A."/>
            <person name="Clavel T."/>
        </authorList>
    </citation>
    <scope>NUCLEOTIDE SEQUENCE [LARGE SCALE GENOMIC DNA]</scope>
    <source>
        <strain evidence="1 2">WCA-383-APC-5B</strain>
    </source>
</reference>
<proteinExistence type="predicted"/>
<dbReference type="EMBL" id="VULX01000011">
    <property type="protein sequence ID" value="MSR91527.1"/>
    <property type="molecule type" value="Genomic_DNA"/>
</dbReference>
<comment type="caution">
    <text evidence="1">The sequence shown here is derived from an EMBL/GenBank/DDBJ whole genome shotgun (WGS) entry which is preliminary data.</text>
</comment>
<evidence type="ECO:0000313" key="2">
    <source>
        <dbReference type="Proteomes" id="UP000460287"/>
    </source>
</evidence>
<evidence type="ECO:0000313" key="1">
    <source>
        <dbReference type="EMBL" id="MSR91527.1"/>
    </source>
</evidence>
<gene>
    <name evidence="1" type="ORF">FYJ33_08920</name>
</gene>
<keyword evidence="2" id="KW-1185">Reference proteome</keyword>
<protein>
    <submittedName>
        <fullName evidence="1">Uncharacterized protein</fullName>
    </submittedName>
</protein>
<dbReference type="AlphaFoldDB" id="A0A7X2MYQ6"/>
<sequence length="193" mass="23012">MYLYHYYDKKQQPFLNLSDLSVDEARSVLNKIKKEKPDTMAAKRSLSYVEDRLSFEGMLRDKFIEQGGIIKRRVPYYMVVEECVWLSSWFEDSAYIKIDVNEFDLRTVSFTYGDSHPTFSPRVNDGKEYRKKLYFYDDIIKLIDKYGLPQDWNADGKYGPERYIEAQIWSDETVLRYIKDCNFTKSHVIGHRS</sequence>
<name>A0A7X2MYQ6_9CLOT</name>
<dbReference type="Proteomes" id="UP000460287">
    <property type="component" value="Unassembled WGS sequence"/>
</dbReference>